<keyword evidence="9" id="KW-1185">Reference proteome</keyword>
<evidence type="ECO:0000313" key="8">
    <source>
        <dbReference type="EMBL" id="OAF70988.1"/>
    </source>
</evidence>
<sequence>MLKLKLRCTSCNSPLLALTNLVYVGKVRYEQLGASSNGYVYAKTRPLKSTKTFVVTMKCDGDDDSLVQLSSVQRTWMNISDGDDLEFSSLILSSKNIKEMSVNTVFVSVSQQIEKMSTHIDSTQIESYLKEILIAHHLTLGQIIVMRINKIIYKLTVVKLKNNDSVESGICTSKTRYYSHSTQQSNVTLGNVKKTEENFHSPFAVDVDFQDIGVGGLNDEFQTIFRRAFITRLFPPTIMHEMGIKHCRGILLHGPPGTGKTLLARQIGKMLNAKEPKIVNGPQILDKYVGASEENVRKLFADAEADEKKYGINSPLNMIIFDEIDAICKQRGSMSGTGGNVTDTVINQLLSKLDGVDQLNNILVIGMTNRLDMIDTALLRPGRFELHVQINLPDEGGRQEILKIHTSKLAISNKLHKNVDLEQIAKETANFSGAECAELVKSATKRAMNKHITTSKSGEIKMDKNIGDKLLVEQRDFCDSILTDVVPSFGSQDAELAKIQNIHIIRWNNEISKIIDMCKCLTNVEFHNDLKTPMIKILFEGEPASGKTSIASYLVNLSNFPFIKYISSKQMIGFSDYSKCDHILQIFEDAYKSKMSCIVLDDIESIIDYIPIGPRFSNVILQCLLVLLNYDPPESHRLLIIGTTAQYNLLKQLSLTSEFQKIIHMPLISNTMDIVFVIDAIGAFCTNSSKNEIVDLLNVVDNINIGIKKLLLAIDSAQSSPLKLVDYIMKMNNQNSCGVDS</sequence>
<dbReference type="CDD" id="cd00009">
    <property type="entry name" value="AAA"/>
    <property type="match status" value="1"/>
</dbReference>
<evidence type="ECO:0000259" key="7">
    <source>
        <dbReference type="SMART" id="SM00382"/>
    </source>
</evidence>
<dbReference type="InterPro" id="IPR029067">
    <property type="entry name" value="CDC48_domain_2-like_sf"/>
</dbReference>
<dbReference type="GO" id="GO:0005524">
    <property type="term" value="F:ATP binding"/>
    <property type="evidence" value="ECO:0007669"/>
    <property type="project" value="UniProtKB-UniRule"/>
</dbReference>
<accession>A0A177B9L5</accession>
<dbReference type="FunFam" id="3.40.50.300:FF:000154">
    <property type="entry name" value="Vesicle-fusing ATPase 1"/>
    <property type="match status" value="1"/>
</dbReference>
<dbReference type="SUPFAM" id="SSF50692">
    <property type="entry name" value="ADC-like"/>
    <property type="match status" value="1"/>
</dbReference>
<keyword evidence="6" id="KW-0479">Metal-binding</keyword>
<dbReference type="InterPro" id="IPR041569">
    <property type="entry name" value="AAA_lid_3"/>
</dbReference>
<comment type="cofactor">
    <cofactor evidence="6">
        <name>Mg(2+)</name>
        <dbReference type="ChEBI" id="CHEBI:18420"/>
    </cofactor>
    <text evidence="6">Binds 1 Mg(2+) ion per subunit.</text>
</comment>
<evidence type="ECO:0000256" key="6">
    <source>
        <dbReference type="RuleBase" id="RU367045"/>
    </source>
</evidence>
<dbReference type="FunFam" id="3.40.50.300:FF:000166">
    <property type="entry name" value="vesicle-fusing ATPase isoform X1"/>
    <property type="match status" value="1"/>
</dbReference>
<feature type="domain" description="AAA+ ATPase" evidence="7">
    <location>
        <begin position="533"/>
        <end position="669"/>
    </location>
</feature>
<dbReference type="PROSITE" id="PS00674">
    <property type="entry name" value="AAA"/>
    <property type="match status" value="1"/>
</dbReference>
<gene>
    <name evidence="8" type="ORF">A3Q56_01243</name>
</gene>
<dbReference type="AlphaFoldDB" id="A0A177B9L5"/>
<evidence type="ECO:0000256" key="1">
    <source>
        <dbReference type="ARBA" id="ARBA00006914"/>
    </source>
</evidence>
<keyword evidence="3 6" id="KW-0547">Nucleotide-binding</keyword>
<dbReference type="GO" id="GO:0005795">
    <property type="term" value="C:Golgi stack"/>
    <property type="evidence" value="ECO:0007669"/>
    <property type="project" value="TreeGrafter"/>
</dbReference>
<dbReference type="SUPFAM" id="SSF54585">
    <property type="entry name" value="Cdc48 domain 2-like"/>
    <property type="match status" value="1"/>
</dbReference>
<comment type="caution">
    <text evidence="8">The sequence shown here is derived from an EMBL/GenBank/DDBJ whole genome shotgun (WGS) entry which is preliminary data.</text>
</comment>
<dbReference type="Pfam" id="PF00004">
    <property type="entry name" value="AAA"/>
    <property type="match status" value="2"/>
</dbReference>
<dbReference type="InterPro" id="IPR003959">
    <property type="entry name" value="ATPase_AAA_core"/>
</dbReference>
<dbReference type="Gene3D" id="1.10.8.60">
    <property type="match status" value="1"/>
</dbReference>
<comment type="similarity">
    <text evidence="1 6">Belongs to the AAA ATPase family.</text>
</comment>
<organism evidence="8 9">
    <name type="scientific">Intoshia linei</name>
    <dbReference type="NCBI Taxonomy" id="1819745"/>
    <lineage>
        <taxon>Eukaryota</taxon>
        <taxon>Metazoa</taxon>
        <taxon>Spiralia</taxon>
        <taxon>Lophotrochozoa</taxon>
        <taxon>Mesozoa</taxon>
        <taxon>Orthonectida</taxon>
        <taxon>Rhopaluridae</taxon>
        <taxon>Intoshia</taxon>
    </lineage>
</organism>
<dbReference type="InterPro" id="IPR003960">
    <property type="entry name" value="ATPase_AAA_CS"/>
</dbReference>
<keyword evidence="6" id="KW-0963">Cytoplasm</keyword>
<dbReference type="GO" id="GO:0035494">
    <property type="term" value="P:SNARE complex disassembly"/>
    <property type="evidence" value="ECO:0007669"/>
    <property type="project" value="InterPro"/>
</dbReference>
<dbReference type="Gene3D" id="3.40.50.300">
    <property type="entry name" value="P-loop containing nucleotide triphosphate hydrolases"/>
    <property type="match status" value="2"/>
</dbReference>
<evidence type="ECO:0000256" key="2">
    <source>
        <dbReference type="ARBA" id="ARBA00022448"/>
    </source>
</evidence>
<keyword evidence="6" id="KW-0460">Magnesium</keyword>
<keyword evidence="6" id="KW-0931">ER-Golgi transport</keyword>
<comment type="catalytic activity">
    <reaction evidence="6">
        <text>ATP + H2O = ADP + phosphate + H(+)</text>
        <dbReference type="Rhea" id="RHEA:13065"/>
        <dbReference type="ChEBI" id="CHEBI:15377"/>
        <dbReference type="ChEBI" id="CHEBI:15378"/>
        <dbReference type="ChEBI" id="CHEBI:30616"/>
        <dbReference type="ChEBI" id="CHEBI:43474"/>
        <dbReference type="ChEBI" id="CHEBI:456216"/>
        <dbReference type="EC" id="3.6.4.6"/>
    </reaction>
</comment>
<dbReference type="PANTHER" id="PTHR23078:SF3">
    <property type="entry name" value="VESICLE-FUSING ATPASE"/>
    <property type="match status" value="1"/>
</dbReference>
<feature type="domain" description="AAA+ ATPase" evidence="7">
    <location>
        <begin position="246"/>
        <end position="394"/>
    </location>
</feature>
<dbReference type="EC" id="3.6.4.6" evidence="6"/>
<keyword evidence="4 6" id="KW-0067">ATP-binding</keyword>
<comment type="subcellular location">
    <subcellularLocation>
        <location evidence="6">Cytoplasm</location>
    </subcellularLocation>
</comment>
<dbReference type="InterPro" id="IPR039812">
    <property type="entry name" value="Vesicle-fus_ATPase"/>
</dbReference>
<dbReference type="InterPro" id="IPR027417">
    <property type="entry name" value="P-loop_NTPase"/>
</dbReference>
<dbReference type="SMART" id="SM00382">
    <property type="entry name" value="AAA"/>
    <property type="match status" value="2"/>
</dbReference>
<keyword evidence="2 6" id="KW-0813">Transport</keyword>
<keyword evidence="6" id="KW-0378">Hydrolase</keyword>
<evidence type="ECO:0000256" key="4">
    <source>
        <dbReference type="ARBA" id="ARBA00022840"/>
    </source>
</evidence>
<dbReference type="EMBL" id="LWCA01000091">
    <property type="protein sequence ID" value="OAF70988.1"/>
    <property type="molecule type" value="Genomic_DNA"/>
</dbReference>
<proteinExistence type="inferred from homology"/>
<reference evidence="8 9" key="1">
    <citation type="submission" date="2016-04" db="EMBL/GenBank/DDBJ databases">
        <title>The genome of Intoshia linei affirms orthonectids as highly simplified spiralians.</title>
        <authorList>
            <person name="Mikhailov K.V."/>
            <person name="Slusarev G.S."/>
            <person name="Nikitin M.A."/>
            <person name="Logacheva M.D."/>
            <person name="Penin A."/>
            <person name="Aleoshin V."/>
            <person name="Panchin Y.V."/>
        </authorList>
    </citation>
    <scope>NUCLEOTIDE SEQUENCE [LARGE SCALE GENOMIC DNA]</scope>
    <source>
        <strain evidence="8">Intl2013</strain>
        <tissue evidence="8">Whole animal</tissue>
    </source>
</reference>
<dbReference type="GO" id="GO:0006891">
    <property type="term" value="P:intra-Golgi vesicle-mediated transport"/>
    <property type="evidence" value="ECO:0007669"/>
    <property type="project" value="TreeGrafter"/>
</dbReference>
<dbReference type="SUPFAM" id="SSF52540">
    <property type="entry name" value="P-loop containing nucleoside triphosphate hydrolases"/>
    <property type="match status" value="2"/>
</dbReference>
<evidence type="ECO:0000313" key="9">
    <source>
        <dbReference type="Proteomes" id="UP000078046"/>
    </source>
</evidence>
<dbReference type="FunFam" id="1.10.8.60:FF:000115">
    <property type="entry name" value="N-ethylmaleimide-sensitive fusion protein, putative"/>
    <property type="match status" value="1"/>
</dbReference>
<keyword evidence="5 6" id="KW-0653">Protein transport</keyword>
<dbReference type="InterPro" id="IPR003593">
    <property type="entry name" value="AAA+_ATPase"/>
</dbReference>
<dbReference type="GO" id="GO:0016887">
    <property type="term" value="F:ATP hydrolysis activity"/>
    <property type="evidence" value="ECO:0007669"/>
    <property type="project" value="InterPro"/>
</dbReference>
<name>A0A177B9L5_9BILA</name>
<evidence type="ECO:0000256" key="5">
    <source>
        <dbReference type="ARBA" id="ARBA00022927"/>
    </source>
</evidence>
<evidence type="ECO:0000256" key="3">
    <source>
        <dbReference type="ARBA" id="ARBA00022741"/>
    </source>
</evidence>
<dbReference type="Pfam" id="PF17862">
    <property type="entry name" value="AAA_lid_3"/>
    <property type="match status" value="1"/>
</dbReference>
<dbReference type="InterPro" id="IPR009010">
    <property type="entry name" value="Asp_de-COase-like_dom_sf"/>
</dbReference>
<comment type="function">
    <text evidence="6">Required for vesicle-mediated transport. Catalyzes the fusion of transport vesicles within the Golgi cisternae. Is also required for transport from the endoplasmic reticulum to the Golgi stack. Seems to function as a fusion protein required for the delivery of cargo proteins to all compartments of the Golgi stack independent of vesicle origin.</text>
</comment>
<dbReference type="OrthoDB" id="9982946at2759"/>
<dbReference type="PANTHER" id="PTHR23078">
    <property type="entry name" value="VESICULAR-FUSION PROTEIN NSF"/>
    <property type="match status" value="1"/>
</dbReference>
<dbReference type="GO" id="GO:0043001">
    <property type="term" value="P:Golgi to plasma membrane protein transport"/>
    <property type="evidence" value="ECO:0007669"/>
    <property type="project" value="TreeGrafter"/>
</dbReference>
<protein>
    <recommendedName>
        <fullName evidence="6">Vesicle-fusing ATPase</fullName>
        <ecNumber evidence="6">3.6.4.6</ecNumber>
    </recommendedName>
</protein>
<dbReference type="GO" id="GO:0046872">
    <property type="term" value="F:metal ion binding"/>
    <property type="evidence" value="ECO:0007669"/>
    <property type="project" value="UniProtKB-UniRule"/>
</dbReference>
<dbReference type="Proteomes" id="UP000078046">
    <property type="component" value="Unassembled WGS sequence"/>
</dbReference>